<gene>
    <name evidence="2" type="ORF">HKN21_06760</name>
</gene>
<accession>A0A7Y2EAR6</accession>
<dbReference type="InterPro" id="IPR026444">
    <property type="entry name" value="Secre_tail"/>
</dbReference>
<sequence>PFYLLANLAVGGAFTDAYNLGDPGSGAPVSMPFPAEMYVDYIRVYEWNGQGDVHVGPPTNEIGSLGIYTDNTPTTNQLVPGVTEEIYVWEGTLTDGTVPPFEGPNGITWQTTGLGWFGAGIMALQPVNLFDFGAGHLKFRIKIPGNITFKIGIIDAWGNQSYVSFPGNTTTYGLVRDGNWGQACIPVADIRGQFIDLRMMAYTFVILEENGVACDFGLDDIYWDSGITTGVGDDPFVAGSELGLLSSPNPFRQSTEIRFELPEPEAYQVSIFDISGRKIVSFQGEGFAGNNSVRWDGRNRNGELVNAGVYYYRLGAGKLSSTQRVLLLK</sequence>
<evidence type="ECO:0000313" key="3">
    <source>
        <dbReference type="Proteomes" id="UP000547674"/>
    </source>
</evidence>
<dbReference type="EMBL" id="JABDJR010000260">
    <property type="protein sequence ID" value="NNF06444.1"/>
    <property type="molecule type" value="Genomic_DNA"/>
</dbReference>
<dbReference type="AlphaFoldDB" id="A0A7Y2EAR6"/>
<comment type="caution">
    <text evidence="2">The sequence shown here is derived from an EMBL/GenBank/DDBJ whole genome shotgun (WGS) entry which is preliminary data.</text>
</comment>
<dbReference type="SUPFAM" id="SSF49899">
    <property type="entry name" value="Concanavalin A-like lectins/glucanases"/>
    <property type="match status" value="1"/>
</dbReference>
<dbReference type="InterPro" id="IPR025965">
    <property type="entry name" value="FlgD/Vpr_Ig-like"/>
</dbReference>
<feature type="domain" description="FlgD/Vpr Ig-like" evidence="1">
    <location>
        <begin position="253"/>
        <end position="314"/>
    </location>
</feature>
<reference evidence="2 3" key="1">
    <citation type="submission" date="2020-03" db="EMBL/GenBank/DDBJ databases">
        <title>Metabolic flexibility allows generalist bacteria to become dominant in a frequently disturbed ecosystem.</title>
        <authorList>
            <person name="Chen Y.-J."/>
            <person name="Leung P.M."/>
            <person name="Bay S.K."/>
            <person name="Hugenholtz P."/>
            <person name="Kessler A.J."/>
            <person name="Shelley G."/>
            <person name="Waite D.W."/>
            <person name="Cook P.L."/>
            <person name="Greening C."/>
        </authorList>
    </citation>
    <scope>NUCLEOTIDE SEQUENCE [LARGE SCALE GENOMIC DNA]</scope>
    <source>
        <strain evidence="2">SS_bin_28</strain>
    </source>
</reference>
<dbReference type="Gene3D" id="2.60.40.4070">
    <property type="match status" value="1"/>
</dbReference>
<dbReference type="Gene3D" id="2.60.120.200">
    <property type="match status" value="1"/>
</dbReference>
<feature type="non-terminal residue" evidence="2">
    <location>
        <position position="1"/>
    </location>
</feature>
<organism evidence="2 3">
    <name type="scientific">Eiseniibacteriota bacterium</name>
    <dbReference type="NCBI Taxonomy" id="2212470"/>
    <lineage>
        <taxon>Bacteria</taxon>
        <taxon>Candidatus Eiseniibacteriota</taxon>
    </lineage>
</organism>
<dbReference type="Proteomes" id="UP000547674">
    <property type="component" value="Unassembled WGS sequence"/>
</dbReference>
<protein>
    <submittedName>
        <fullName evidence="2">T9SS type A sorting domain-containing protein</fullName>
    </submittedName>
</protein>
<dbReference type="Pfam" id="PF13860">
    <property type="entry name" value="FlgD_ig"/>
    <property type="match status" value="1"/>
</dbReference>
<proteinExistence type="predicted"/>
<evidence type="ECO:0000259" key="1">
    <source>
        <dbReference type="Pfam" id="PF13860"/>
    </source>
</evidence>
<evidence type="ECO:0000313" key="2">
    <source>
        <dbReference type="EMBL" id="NNF06444.1"/>
    </source>
</evidence>
<name>A0A7Y2EAR6_UNCEI</name>
<dbReference type="InterPro" id="IPR013320">
    <property type="entry name" value="ConA-like_dom_sf"/>
</dbReference>
<dbReference type="NCBIfam" id="TIGR04183">
    <property type="entry name" value="Por_Secre_tail"/>
    <property type="match status" value="1"/>
</dbReference>